<evidence type="ECO:0000313" key="7">
    <source>
        <dbReference type="Proteomes" id="UP000216446"/>
    </source>
</evidence>
<dbReference type="InterPro" id="IPR007346">
    <property type="entry name" value="Endonuclease-I"/>
</dbReference>
<keyword evidence="7" id="KW-1185">Reference proteome</keyword>
<dbReference type="NCBIfam" id="TIGR04183">
    <property type="entry name" value="Por_Secre_tail"/>
    <property type="match status" value="1"/>
</dbReference>
<evidence type="ECO:0000256" key="3">
    <source>
        <dbReference type="ARBA" id="ARBA00022801"/>
    </source>
</evidence>
<comment type="similarity">
    <text evidence="1">Belongs to the EndA/NucM nuclease family.</text>
</comment>
<dbReference type="AlphaFoldDB" id="A0A259U308"/>
<feature type="chain" id="PRO_5012175553" description="Secretion system C-terminal sorting domain-containing protein" evidence="5">
    <location>
        <begin position="24"/>
        <end position="365"/>
    </location>
</feature>
<reference evidence="6 7" key="1">
    <citation type="submission" date="2016-11" db="EMBL/GenBank/DDBJ databases">
        <title>Study of marine rhodopsin-containing bacteria.</title>
        <authorList>
            <person name="Yoshizawa S."/>
            <person name="Kumagai Y."/>
            <person name="Kogure K."/>
        </authorList>
    </citation>
    <scope>NUCLEOTIDE SEQUENCE [LARGE SCALE GENOMIC DNA]</scope>
    <source>
        <strain evidence="6 7">SG-29</strain>
    </source>
</reference>
<gene>
    <name evidence="6" type="ORF">BSZ36_15055</name>
</gene>
<proteinExistence type="inferred from homology"/>
<dbReference type="InterPro" id="IPR026444">
    <property type="entry name" value="Secre_tail"/>
</dbReference>
<dbReference type="Proteomes" id="UP000216446">
    <property type="component" value="Unassembled WGS sequence"/>
</dbReference>
<feature type="region of interest" description="Disordered" evidence="4">
    <location>
        <begin position="154"/>
        <end position="186"/>
    </location>
</feature>
<feature type="signal peptide" evidence="5">
    <location>
        <begin position="1"/>
        <end position="23"/>
    </location>
</feature>
<keyword evidence="2" id="KW-0540">Nuclease</keyword>
<dbReference type="GO" id="GO:0004518">
    <property type="term" value="F:nuclease activity"/>
    <property type="evidence" value="ECO:0007669"/>
    <property type="project" value="UniProtKB-KW"/>
</dbReference>
<name>A0A259U308_9BACT</name>
<dbReference type="PANTHER" id="PTHR33607:SF2">
    <property type="entry name" value="ENDONUCLEASE-1"/>
    <property type="match status" value="1"/>
</dbReference>
<comment type="caution">
    <text evidence="6">The sequence shown here is derived from an EMBL/GenBank/DDBJ whole genome shotgun (WGS) entry which is preliminary data.</text>
</comment>
<dbReference type="Pfam" id="PF04231">
    <property type="entry name" value="Endonuclease_1"/>
    <property type="match status" value="1"/>
</dbReference>
<feature type="compositionally biased region" description="Polar residues" evidence="4">
    <location>
        <begin position="154"/>
        <end position="166"/>
    </location>
</feature>
<dbReference type="GO" id="GO:0016787">
    <property type="term" value="F:hydrolase activity"/>
    <property type="evidence" value="ECO:0007669"/>
    <property type="project" value="UniProtKB-KW"/>
</dbReference>
<evidence type="ECO:0000256" key="4">
    <source>
        <dbReference type="SAM" id="MobiDB-lite"/>
    </source>
</evidence>
<evidence type="ECO:0000256" key="5">
    <source>
        <dbReference type="SAM" id="SignalP"/>
    </source>
</evidence>
<dbReference type="SUPFAM" id="SSF54060">
    <property type="entry name" value="His-Me finger endonucleases"/>
    <property type="match status" value="1"/>
</dbReference>
<evidence type="ECO:0008006" key="8">
    <source>
        <dbReference type="Google" id="ProtNLM"/>
    </source>
</evidence>
<accession>A0A259U308</accession>
<evidence type="ECO:0000256" key="1">
    <source>
        <dbReference type="ARBA" id="ARBA00006429"/>
    </source>
</evidence>
<dbReference type="PANTHER" id="PTHR33607">
    <property type="entry name" value="ENDONUCLEASE-1"/>
    <property type="match status" value="1"/>
</dbReference>
<dbReference type="OrthoDB" id="5485925at2"/>
<organism evidence="6 7">
    <name type="scientific">Rubricoccus marinus</name>
    <dbReference type="NCBI Taxonomy" id="716817"/>
    <lineage>
        <taxon>Bacteria</taxon>
        <taxon>Pseudomonadati</taxon>
        <taxon>Rhodothermota</taxon>
        <taxon>Rhodothermia</taxon>
        <taxon>Rhodothermales</taxon>
        <taxon>Rubricoccaceae</taxon>
        <taxon>Rubricoccus</taxon>
    </lineage>
</organism>
<dbReference type="InParanoid" id="A0A259U308"/>
<dbReference type="RefSeq" id="WP_094550376.1">
    <property type="nucleotide sequence ID" value="NZ_MQWB01000001.1"/>
</dbReference>
<sequence length="365" mass="39671">MPRFVVVLLLASGLWLSASGAEAQDQQVLFPGQIGAELRASIKAAYRPSSLTGDNDDLYSVVDRTTVDGVDGVIGVYTGLFVEFDCQPSCDPSQDVFNNNAGINQEHTFPRAELNGSSSHISESDLHNLFPTRVSVNADRGNFPFREIPDAQTTRWYRGSTATSTAPPEAERDEWSELRSGQSFEPREVHEGNVARAMFYMATVWDDVADLAWFSPQQEDLYAWHLADPVDQAEVDRSDRVAAFQRTASGAPAPNPFVVDSTLIRRAFFTVVANETAPEASGVTLALAGPNPFGAQTRVRVVARGVVRVSIIDALGREAKHLYEGPLAGDEATLTVSGDGLAPGLYLVRVVSETGTVTRRLVRTR</sequence>
<keyword evidence="5" id="KW-0732">Signal</keyword>
<protein>
    <recommendedName>
        <fullName evidence="8">Secretion system C-terminal sorting domain-containing protein</fullName>
    </recommendedName>
</protein>
<keyword evidence="3" id="KW-0378">Hydrolase</keyword>
<dbReference type="EMBL" id="MQWB01000001">
    <property type="protein sequence ID" value="OZC04184.1"/>
    <property type="molecule type" value="Genomic_DNA"/>
</dbReference>
<evidence type="ECO:0000313" key="6">
    <source>
        <dbReference type="EMBL" id="OZC04184.1"/>
    </source>
</evidence>
<evidence type="ECO:0000256" key="2">
    <source>
        <dbReference type="ARBA" id="ARBA00022722"/>
    </source>
</evidence>
<dbReference type="InterPro" id="IPR044925">
    <property type="entry name" value="His-Me_finger_sf"/>
</dbReference>